<dbReference type="Proteomes" id="UP000585749">
    <property type="component" value="Unassembled WGS sequence"/>
</dbReference>
<gene>
    <name evidence="9" type="primary">lepB</name>
    <name evidence="10" type="ORF">GA0061075_101177</name>
    <name evidence="9" type="ORF">HF960_08040</name>
</gene>
<dbReference type="InterPro" id="IPR019758">
    <property type="entry name" value="Pept_S26A_signal_pept_1_CS"/>
</dbReference>
<keyword evidence="7" id="KW-1133">Transmembrane helix</keyword>
<dbReference type="PROSITE" id="PS00761">
    <property type="entry name" value="SPASE_I_3"/>
    <property type="match status" value="1"/>
</dbReference>
<evidence type="ECO:0000256" key="2">
    <source>
        <dbReference type="ARBA" id="ARBA00004401"/>
    </source>
</evidence>
<proteinExistence type="inferred from homology"/>
<dbReference type="AlphaFoldDB" id="A0A4Y4G1I3"/>
<name>A0A4Y4G1I3_WEIHE</name>
<dbReference type="PANTHER" id="PTHR43390">
    <property type="entry name" value="SIGNAL PEPTIDASE I"/>
    <property type="match status" value="1"/>
</dbReference>
<dbReference type="PRINTS" id="PR00727">
    <property type="entry name" value="LEADERPTASE"/>
</dbReference>
<dbReference type="EMBL" id="FMAW01000001">
    <property type="protein sequence ID" value="SCB74643.1"/>
    <property type="molecule type" value="Genomic_DNA"/>
</dbReference>
<reference evidence="9 12" key="2">
    <citation type="submission" date="2020-04" db="EMBL/GenBank/DDBJ databases">
        <title>MicrobeNet Type strains.</title>
        <authorList>
            <person name="Nicholson A.C."/>
        </authorList>
    </citation>
    <scope>NUCLEOTIDE SEQUENCE [LARGE SCALE GENOMIC DNA]</scope>
    <source>
        <strain evidence="9 12">CCUG 33494</strain>
    </source>
</reference>
<evidence type="ECO:0000313" key="11">
    <source>
        <dbReference type="Proteomes" id="UP000182448"/>
    </source>
</evidence>
<keyword evidence="11" id="KW-1185">Reference proteome</keyword>
<dbReference type="NCBIfam" id="TIGR02227">
    <property type="entry name" value="sigpep_I_bact"/>
    <property type="match status" value="1"/>
</dbReference>
<dbReference type="InterPro" id="IPR000223">
    <property type="entry name" value="Pept_S26A_signal_pept_1"/>
</dbReference>
<sequence>MKAFREILSWVIPILVGLLIAVGIRTYWFTMVKVDGSSMEPNLTSNERVFVFRTDKIETSKIHRGSVIVFDAYGEDPSATENKDYVKRVIGMPGDTVSAVDGVIKVNGKAVDQDYISESEQKATNTINDVGNWQSLAQLGNRQGWEGDKTIKVPAGKYFVLGDHRSVSNDSRYWGFVDDDKVLGVVKVPFWGSETKRDNINTAWKSYFE</sequence>
<dbReference type="GO" id="GO:0004252">
    <property type="term" value="F:serine-type endopeptidase activity"/>
    <property type="evidence" value="ECO:0007669"/>
    <property type="project" value="InterPro"/>
</dbReference>
<dbReference type="RefSeq" id="WP_074426711.1">
    <property type="nucleotide sequence ID" value="NZ_BJEG01000001.1"/>
</dbReference>
<comment type="subcellular location">
    <subcellularLocation>
        <location evidence="2">Cell membrane</location>
        <topology evidence="2">Single-pass type II membrane protein</topology>
    </subcellularLocation>
    <subcellularLocation>
        <location evidence="7">Membrane</location>
        <topology evidence="7">Single-pass type II membrane protein</topology>
    </subcellularLocation>
</comment>
<feature type="transmembrane region" description="Helical" evidence="7">
    <location>
        <begin position="7"/>
        <end position="28"/>
    </location>
</feature>
<evidence type="ECO:0000259" key="8">
    <source>
        <dbReference type="Pfam" id="PF10502"/>
    </source>
</evidence>
<comment type="catalytic activity">
    <reaction evidence="1 7">
        <text>Cleavage of hydrophobic, N-terminal signal or leader sequences from secreted and periplasmic proteins.</text>
        <dbReference type="EC" id="3.4.21.89"/>
    </reaction>
</comment>
<keyword evidence="7" id="KW-0812">Transmembrane</keyword>
<dbReference type="Pfam" id="PF10502">
    <property type="entry name" value="Peptidase_S26"/>
    <property type="match status" value="1"/>
</dbReference>
<dbReference type="CDD" id="cd06530">
    <property type="entry name" value="S26_SPase_I"/>
    <property type="match status" value="1"/>
</dbReference>
<organism evidence="9 12">
    <name type="scientific">Weissella hellenica</name>
    <dbReference type="NCBI Taxonomy" id="46256"/>
    <lineage>
        <taxon>Bacteria</taxon>
        <taxon>Bacillati</taxon>
        <taxon>Bacillota</taxon>
        <taxon>Bacilli</taxon>
        <taxon>Lactobacillales</taxon>
        <taxon>Lactobacillaceae</taxon>
        <taxon>Weissella</taxon>
    </lineage>
</organism>
<evidence type="ECO:0000313" key="12">
    <source>
        <dbReference type="Proteomes" id="UP000585749"/>
    </source>
</evidence>
<dbReference type="SUPFAM" id="SSF51306">
    <property type="entry name" value="LexA/Signal peptidase"/>
    <property type="match status" value="1"/>
</dbReference>
<dbReference type="PANTHER" id="PTHR43390:SF1">
    <property type="entry name" value="CHLOROPLAST PROCESSING PEPTIDASE"/>
    <property type="match status" value="1"/>
</dbReference>
<keyword evidence="7" id="KW-0645">Protease</keyword>
<evidence type="ECO:0000256" key="3">
    <source>
        <dbReference type="ARBA" id="ARBA00009370"/>
    </source>
</evidence>
<keyword evidence="7" id="KW-0472">Membrane</keyword>
<evidence type="ECO:0000256" key="5">
    <source>
        <dbReference type="ARBA" id="ARBA00022801"/>
    </source>
</evidence>
<feature type="domain" description="Peptidase S26" evidence="8">
    <location>
        <begin position="8"/>
        <end position="191"/>
    </location>
</feature>
<dbReference type="GO" id="GO:0009003">
    <property type="term" value="F:signal peptidase activity"/>
    <property type="evidence" value="ECO:0007669"/>
    <property type="project" value="UniProtKB-EC"/>
</dbReference>
<comment type="caution">
    <text evidence="9">The sequence shown here is derived from an EMBL/GenBank/DDBJ whole genome shotgun (WGS) entry which is preliminary data.</text>
</comment>
<evidence type="ECO:0000256" key="6">
    <source>
        <dbReference type="PIRSR" id="PIRSR600223-1"/>
    </source>
</evidence>
<accession>A0A4Y4G1I3</accession>
<reference evidence="10 11" key="1">
    <citation type="submission" date="2016-08" db="EMBL/GenBank/DDBJ databases">
        <authorList>
            <person name="Varghese N."/>
            <person name="Submissions Spin"/>
        </authorList>
    </citation>
    <scope>NUCLEOTIDE SEQUENCE [LARGE SCALE GENOMIC DNA]</scope>
    <source>
        <strain evidence="10 11">R-53116</strain>
    </source>
</reference>
<evidence type="ECO:0000313" key="10">
    <source>
        <dbReference type="EMBL" id="SCB74643.1"/>
    </source>
</evidence>
<evidence type="ECO:0000256" key="4">
    <source>
        <dbReference type="ARBA" id="ARBA00013208"/>
    </source>
</evidence>
<evidence type="ECO:0000256" key="1">
    <source>
        <dbReference type="ARBA" id="ARBA00000677"/>
    </source>
</evidence>
<dbReference type="InterPro" id="IPR036286">
    <property type="entry name" value="LexA/Signal_pep-like_sf"/>
</dbReference>
<dbReference type="EMBL" id="JAAXPM010000014">
    <property type="protein sequence ID" value="NKY67600.1"/>
    <property type="molecule type" value="Genomic_DNA"/>
</dbReference>
<feature type="active site" evidence="6">
    <location>
        <position position="38"/>
    </location>
</feature>
<dbReference type="EC" id="3.4.21.89" evidence="4 7"/>
<dbReference type="InterPro" id="IPR019533">
    <property type="entry name" value="Peptidase_S26"/>
</dbReference>
<keyword evidence="5 7" id="KW-0378">Hydrolase</keyword>
<dbReference type="OrthoDB" id="9802919at2"/>
<dbReference type="GO" id="GO:0005886">
    <property type="term" value="C:plasma membrane"/>
    <property type="evidence" value="ECO:0007669"/>
    <property type="project" value="UniProtKB-SubCell"/>
</dbReference>
<feature type="active site" evidence="6">
    <location>
        <position position="87"/>
    </location>
</feature>
<dbReference type="Gene3D" id="2.10.109.10">
    <property type="entry name" value="Umud Fragment, subunit A"/>
    <property type="match status" value="1"/>
</dbReference>
<protein>
    <recommendedName>
        <fullName evidence="4 7">Signal peptidase I</fullName>
        <ecNumber evidence="4 7">3.4.21.89</ecNumber>
    </recommendedName>
</protein>
<dbReference type="GO" id="GO:0006465">
    <property type="term" value="P:signal peptide processing"/>
    <property type="evidence" value="ECO:0007669"/>
    <property type="project" value="InterPro"/>
</dbReference>
<evidence type="ECO:0000256" key="7">
    <source>
        <dbReference type="RuleBase" id="RU362042"/>
    </source>
</evidence>
<comment type="similarity">
    <text evidence="3 7">Belongs to the peptidase S26 family.</text>
</comment>
<evidence type="ECO:0000313" key="9">
    <source>
        <dbReference type="EMBL" id="NKY67600.1"/>
    </source>
</evidence>
<dbReference type="Proteomes" id="UP000182448">
    <property type="component" value="Unassembled WGS sequence"/>
</dbReference>